<name>A0A850ELZ8_9BACL</name>
<protein>
    <submittedName>
        <fullName evidence="2">Uncharacterized protein</fullName>
    </submittedName>
</protein>
<evidence type="ECO:0000313" key="3">
    <source>
        <dbReference type="Proteomes" id="UP000564806"/>
    </source>
</evidence>
<evidence type="ECO:0000256" key="1">
    <source>
        <dbReference type="SAM" id="SignalP"/>
    </source>
</evidence>
<reference evidence="2" key="1">
    <citation type="submission" date="2020-06" db="EMBL/GenBank/DDBJ databases">
        <title>Paenibacillus sp. nov., isolated from soil.</title>
        <authorList>
            <person name="Seo Y.L."/>
        </authorList>
    </citation>
    <scope>NUCLEOTIDE SEQUENCE [LARGE SCALE GENOMIC DNA]</scope>
    <source>
        <strain evidence="2">JW14</strain>
    </source>
</reference>
<comment type="caution">
    <text evidence="2">The sequence shown here is derived from an EMBL/GenBank/DDBJ whole genome shotgun (WGS) entry which is preliminary data.</text>
</comment>
<dbReference type="RefSeq" id="WP_175372532.1">
    <property type="nucleotide sequence ID" value="NZ_JABWCS010000212.1"/>
</dbReference>
<feature type="signal peptide" evidence="1">
    <location>
        <begin position="1"/>
        <end position="25"/>
    </location>
</feature>
<dbReference type="AlphaFoldDB" id="A0A850ELZ8"/>
<dbReference type="Proteomes" id="UP000564806">
    <property type="component" value="Unassembled WGS sequence"/>
</dbReference>
<keyword evidence="3" id="KW-1185">Reference proteome</keyword>
<feature type="chain" id="PRO_5039257580" evidence="1">
    <location>
        <begin position="26"/>
        <end position="210"/>
    </location>
</feature>
<dbReference type="EMBL" id="JABWCS010000212">
    <property type="protein sequence ID" value="NUU62035.1"/>
    <property type="molecule type" value="Genomic_DNA"/>
</dbReference>
<accession>A0A850ELZ8</accession>
<organism evidence="2 3">
    <name type="scientific">Paenibacillus agri</name>
    <dbReference type="NCBI Taxonomy" id="2744309"/>
    <lineage>
        <taxon>Bacteria</taxon>
        <taxon>Bacillati</taxon>
        <taxon>Bacillota</taxon>
        <taxon>Bacilli</taxon>
        <taxon>Bacillales</taxon>
        <taxon>Paenibacillaceae</taxon>
        <taxon>Paenibacillus</taxon>
    </lineage>
</organism>
<gene>
    <name evidence="2" type="ORF">HPT30_16955</name>
</gene>
<evidence type="ECO:0000313" key="2">
    <source>
        <dbReference type="EMBL" id="NUU62035.1"/>
    </source>
</evidence>
<proteinExistence type="predicted"/>
<keyword evidence="1" id="KW-0732">Signal</keyword>
<sequence>MKLKKISVILLAGILTLGISAVTSANGIIHKNSAKPKQVNTLDKGYKLVNGNVYDKYGNLLIAMKNGFTPDGYTLSPNFSVVYGDNTNEETASSLVSSTGTDIFNGTKGVPKITNGTQGAQLGADFSFTSSEPDLYIEYSSGTVNRVNFSLNNITTGQVITWFSNVQAGKSRTYSGAYNSSRSGDTFNVKATGQGGSGNVTLTVKTVPHS</sequence>